<dbReference type="GO" id="GO:0005829">
    <property type="term" value="C:cytosol"/>
    <property type="evidence" value="ECO:0007669"/>
    <property type="project" value="TreeGrafter"/>
</dbReference>
<evidence type="ECO:0000256" key="6">
    <source>
        <dbReference type="ARBA" id="ARBA00022833"/>
    </source>
</evidence>
<dbReference type="InterPro" id="IPR050202">
    <property type="entry name" value="Cyt/Deoxycyt_deaminase"/>
</dbReference>
<dbReference type="Gene3D" id="3.40.140.10">
    <property type="entry name" value="Cytidine Deaminase, domain 2"/>
    <property type="match status" value="2"/>
</dbReference>
<dbReference type="NCBIfam" id="NF006537">
    <property type="entry name" value="PRK09027.1"/>
    <property type="match status" value="1"/>
</dbReference>
<organism evidence="9">
    <name type="scientific">Tetraselmis sp. GSL018</name>
    <dbReference type="NCBI Taxonomy" id="582737"/>
    <lineage>
        <taxon>Eukaryota</taxon>
        <taxon>Viridiplantae</taxon>
        <taxon>Chlorophyta</taxon>
        <taxon>core chlorophytes</taxon>
        <taxon>Chlorodendrophyceae</taxon>
        <taxon>Chlorodendrales</taxon>
        <taxon>Chlorodendraceae</taxon>
        <taxon>Tetraselmis</taxon>
    </lineage>
</organism>
<evidence type="ECO:0000313" key="9">
    <source>
        <dbReference type="EMBL" id="JAC62108.1"/>
    </source>
</evidence>
<comment type="subunit">
    <text evidence="2">Homodimer.</text>
</comment>
<reference evidence="9" key="1">
    <citation type="submission" date="2014-05" db="EMBL/GenBank/DDBJ databases">
        <title>The transcriptome of the halophilic microalga Tetraselmis sp. GSL018 isolated from the Great Salt Lake, Utah.</title>
        <authorList>
            <person name="Jinkerson R.E."/>
            <person name="D'Adamo S."/>
            <person name="Posewitz M.C."/>
        </authorList>
    </citation>
    <scope>NUCLEOTIDE SEQUENCE</scope>
    <source>
        <strain evidence="9">GSL018</strain>
    </source>
</reference>
<dbReference type="GO" id="GO:0072527">
    <property type="term" value="P:pyrimidine-containing compound metabolic process"/>
    <property type="evidence" value="ECO:0007669"/>
    <property type="project" value="UniProtKB-ARBA"/>
</dbReference>
<feature type="compositionally biased region" description="Basic and acidic residues" evidence="7">
    <location>
        <begin position="68"/>
        <end position="82"/>
    </location>
</feature>
<evidence type="ECO:0000259" key="8">
    <source>
        <dbReference type="PROSITE" id="PS51747"/>
    </source>
</evidence>
<comment type="similarity">
    <text evidence="1">Belongs to the cytidine and deoxycytidylate deaminase family.</text>
</comment>
<evidence type="ECO:0000256" key="4">
    <source>
        <dbReference type="ARBA" id="ARBA00022723"/>
    </source>
</evidence>
<dbReference type="GO" id="GO:0055086">
    <property type="term" value="P:nucleobase-containing small molecule metabolic process"/>
    <property type="evidence" value="ECO:0007669"/>
    <property type="project" value="UniProtKB-ARBA"/>
</dbReference>
<dbReference type="Pfam" id="PF00383">
    <property type="entry name" value="dCMP_cyt_deam_1"/>
    <property type="match status" value="1"/>
</dbReference>
<dbReference type="InterPro" id="IPR013171">
    <property type="entry name" value="Cyd/dCyd_deaminase_Zn-bd"/>
</dbReference>
<dbReference type="Pfam" id="PF08211">
    <property type="entry name" value="dCMP_cyt_deam_2"/>
    <property type="match status" value="1"/>
</dbReference>
<dbReference type="PANTHER" id="PTHR11644">
    <property type="entry name" value="CYTIDINE DEAMINASE"/>
    <property type="match status" value="1"/>
</dbReference>
<proteinExistence type="inferred from homology"/>
<evidence type="ECO:0000256" key="7">
    <source>
        <dbReference type="SAM" id="MobiDB-lite"/>
    </source>
</evidence>
<dbReference type="InterPro" id="IPR002125">
    <property type="entry name" value="CMP_dCMP_dom"/>
</dbReference>
<name>A0A061QR23_9CHLO</name>
<keyword evidence="5" id="KW-0378">Hydrolase</keyword>
<dbReference type="EC" id="3.5.4.5" evidence="3"/>
<keyword evidence="4" id="KW-0479">Metal-binding</keyword>
<dbReference type="GO" id="GO:0004126">
    <property type="term" value="F:cytidine deaminase activity"/>
    <property type="evidence" value="ECO:0007669"/>
    <property type="project" value="UniProtKB-EC"/>
</dbReference>
<evidence type="ECO:0000256" key="5">
    <source>
        <dbReference type="ARBA" id="ARBA00022801"/>
    </source>
</evidence>
<gene>
    <name evidence="9" type="primary">CDD</name>
    <name evidence="9" type="ORF">TSPGSL018_24251</name>
</gene>
<dbReference type="InterPro" id="IPR016193">
    <property type="entry name" value="Cytidine_deaminase-like"/>
</dbReference>
<sequence>MSSVSVARNCCSSWRLAQDNNRAVHSWSTLNPARHEFYLSKTLRSSSSRLRKSHLSKQRLRSNGNGSEGREKGKTSENERDQHLVSFSETDHKSQGLTSLFHKQPVSVNIGTLSSYEQEELAVDGGISSGRFVLEADEVQELKNSTGLSEDELLLHLVSPAATLARPPVSLFHVGAVGLGASGRAFVGINLEFRRLPLSCSVHAEQFLVVNLLHHGEEALRTIAVSAAPCGYCRQFYSELACAAGVRFIFGSGSYTLDELLPQRFRPQDLLGEPPPPLLLEPQDNPVRLAPGSEAAAAELLNSGGPLALAARQALEQARRSYAPYSGCPAGLGIVAEDGRVYSGAYIESAAYNPSLPPLQSALVSALVQGMPSYQRVTEVILAERSGVEVRHAAATELMLSQIAPHAPLRVL</sequence>
<dbReference type="EMBL" id="GBEZ01024930">
    <property type="protein sequence ID" value="JAC62108.1"/>
    <property type="molecule type" value="Transcribed_RNA"/>
</dbReference>
<protein>
    <recommendedName>
        <fullName evidence="3">cytidine deaminase</fullName>
        <ecNumber evidence="3">3.5.4.5</ecNumber>
    </recommendedName>
</protein>
<keyword evidence="6" id="KW-0862">Zinc</keyword>
<dbReference type="CDD" id="cd01283">
    <property type="entry name" value="cytidine_deaminase"/>
    <property type="match status" value="2"/>
</dbReference>
<dbReference type="PANTHER" id="PTHR11644:SF2">
    <property type="entry name" value="CYTIDINE DEAMINASE"/>
    <property type="match status" value="1"/>
</dbReference>
<dbReference type="SUPFAM" id="SSF53927">
    <property type="entry name" value="Cytidine deaminase-like"/>
    <property type="match status" value="2"/>
</dbReference>
<feature type="non-terminal residue" evidence="9">
    <location>
        <position position="412"/>
    </location>
</feature>
<dbReference type="AlphaFoldDB" id="A0A061QR23"/>
<evidence type="ECO:0000256" key="1">
    <source>
        <dbReference type="ARBA" id="ARBA00006576"/>
    </source>
</evidence>
<dbReference type="FunFam" id="3.40.140.10:FF:000041">
    <property type="entry name" value="Cytidine deaminase"/>
    <property type="match status" value="1"/>
</dbReference>
<evidence type="ECO:0000256" key="2">
    <source>
        <dbReference type="ARBA" id="ARBA00011738"/>
    </source>
</evidence>
<dbReference type="GO" id="GO:0008270">
    <property type="term" value="F:zinc ion binding"/>
    <property type="evidence" value="ECO:0007669"/>
    <property type="project" value="InterPro"/>
</dbReference>
<dbReference type="PROSITE" id="PS51747">
    <property type="entry name" value="CYT_DCMP_DEAMINASES_2"/>
    <property type="match status" value="2"/>
</dbReference>
<evidence type="ECO:0000256" key="3">
    <source>
        <dbReference type="ARBA" id="ARBA00012783"/>
    </source>
</evidence>
<feature type="domain" description="CMP/dCMP-type deaminase" evidence="8">
    <location>
        <begin position="305"/>
        <end position="412"/>
    </location>
</feature>
<feature type="compositionally biased region" description="Basic residues" evidence="7">
    <location>
        <begin position="49"/>
        <end position="60"/>
    </location>
</feature>
<feature type="region of interest" description="Disordered" evidence="7">
    <location>
        <begin position="48"/>
        <end position="82"/>
    </location>
</feature>
<feature type="domain" description="CMP/dCMP-type deaminase" evidence="8">
    <location>
        <begin position="149"/>
        <end position="268"/>
    </location>
</feature>
<accession>A0A061QR23</accession>